<reference evidence="7 8" key="1">
    <citation type="journal article" date="2018" name="Sci. Adv.">
        <title>Multi-heme cytochromes provide a pathway for survival in energy-limited environments.</title>
        <authorList>
            <person name="Deng X."/>
            <person name="Dohmae N."/>
            <person name="Nealson K.H."/>
            <person name="Hashimoto K."/>
            <person name="Okamoto A."/>
        </authorList>
    </citation>
    <scope>NUCLEOTIDE SEQUENCE [LARGE SCALE GENOMIC DNA]</scope>
    <source>
        <strain evidence="7 8">IS5</strain>
    </source>
</reference>
<dbReference type="PROSITE" id="PS01126">
    <property type="entry name" value="EF_TS_1"/>
    <property type="match status" value="1"/>
</dbReference>
<dbReference type="GO" id="GO:0005737">
    <property type="term" value="C:cytoplasm"/>
    <property type="evidence" value="ECO:0007669"/>
    <property type="project" value="UniProtKB-SubCell"/>
</dbReference>
<dbReference type="Pfam" id="PF00889">
    <property type="entry name" value="EF_TS"/>
    <property type="match status" value="1"/>
</dbReference>
<sequence length="278" mass="29369">MAITAAMVKDLREKTGVGMMDCKKALVESGGDEEKAIAFLREKGLAKAAKKAGRATSEGVVGTYISADGKTATLVELMCETDFVAKGEDFQGFAANLAEQIAGLDVTTGVAADLPAEMVDVSGLIGKLGENMGVGRFAKVAADGVVGVYIHSNMKIGVLVALDGTDDAAIGKDIAMQVAAVNPLCVSSDEVPQDLLEKEKEIYRNQGLEEGKPAEIVEKIMIGRVNKYYKEVCLLEQPFIKDDKKSIKQYLKEAAGGAKVLSFTRLALGEGAPSSDEE</sequence>
<dbReference type="HAMAP" id="MF_00050">
    <property type="entry name" value="EF_Ts"/>
    <property type="match status" value="1"/>
</dbReference>
<dbReference type="AlphaFoldDB" id="A0A2Z6AZD4"/>
<dbReference type="PANTHER" id="PTHR11741:SF0">
    <property type="entry name" value="ELONGATION FACTOR TS, MITOCHONDRIAL"/>
    <property type="match status" value="1"/>
</dbReference>
<dbReference type="RefSeq" id="WP_126378876.1">
    <property type="nucleotide sequence ID" value="NZ_AP017378.1"/>
</dbReference>
<dbReference type="FunFam" id="1.10.286.20:FF:000001">
    <property type="entry name" value="Elongation factor Ts"/>
    <property type="match status" value="1"/>
</dbReference>
<dbReference type="PANTHER" id="PTHR11741">
    <property type="entry name" value="ELONGATION FACTOR TS"/>
    <property type="match status" value="1"/>
</dbReference>
<protein>
    <recommendedName>
        <fullName evidence="2 5">Elongation factor Ts</fullName>
        <shortName evidence="5">EF-Ts</shortName>
    </recommendedName>
</protein>
<feature type="domain" description="Translation elongation factor EFTs/EF1B dimerisation" evidence="6">
    <location>
        <begin position="72"/>
        <end position="270"/>
    </location>
</feature>
<gene>
    <name evidence="5" type="primary">tsf</name>
    <name evidence="7" type="ORF">DFE_1901</name>
</gene>
<organism evidence="7 8">
    <name type="scientific">Desulfovibrio ferrophilus</name>
    <dbReference type="NCBI Taxonomy" id="241368"/>
    <lineage>
        <taxon>Bacteria</taxon>
        <taxon>Pseudomonadati</taxon>
        <taxon>Thermodesulfobacteriota</taxon>
        <taxon>Desulfovibrionia</taxon>
        <taxon>Desulfovibrionales</taxon>
        <taxon>Desulfovibrionaceae</taxon>
        <taxon>Desulfovibrio</taxon>
    </lineage>
</organism>
<dbReference type="NCBIfam" id="TIGR00116">
    <property type="entry name" value="tsf"/>
    <property type="match status" value="1"/>
</dbReference>
<dbReference type="InterPro" id="IPR018101">
    <property type="entry name" value="Transl_elong_Ts_CS"/>
</dbReference>
<dbReference type="InterPro" id="IPR009060">
    <property type="entry name" value="UBA-like_sf"/>
</dbReference>
<dbReference type="InterPro" id="IPR001816">
    <property type="entry name" value="Transl_elong_EFTs/EF1B"/>
</dbReference>
<dbReference type="InterPro" id="IPR014039">
    <property type="entry name" value="Transl_elong_EFTs/EF1B_dimer"/>
</dbReference>
<dbReference type="GO" id="GO:0003746">
    <property type="term" value="F:translation elongation factor activity"/>
    <property type="evidence" value="ECO:0007669"/>
    <property type="project" value="UniProtKB-UniRule"/>
</dbReference>
<keyword evidence="8" id="KW-1185">Reference proteome</keyword>
<dbReference type="OrthoDB" id="9808348at2"/>
<evidence type="ECO:0000256" key="1">
    <source>
        <dbReference type="ARBA" id="ARBA00005532"/>
    </source>
</evidence>
<dbReference type="Proteomes" id="UP000269883">
    <property type="component" value="Chromosome"/>
</dbReference>
<dbReference type="Gene3D" id="3.30.479.20">
    <property type="entry name" value="Elongation factor Ts, dimerisation domain"/>
    <property type="match status" value="2"/>
</dbReference>
<comment type="subcellular location">
    <subcellularLocation>
        <location evidence="5">Cytoplasm</location>
    </subcellularLocation>
</comment>
<dbReference type="KEGG" id="dfl:DFE_1901"/>
<dbReference type="EMBL" id="AP017378">
    <property type="protein sequence ID" value="BBD08627.1"/>
    <property type="molecule type" value="Genomic_DNA"/>
</dbReference>
<evidence type="ECO:0000256" key="3">
    <source>
        <dbReference type="ARBA" id="ARBA00022768"/>
    </source>
</evidence>
<dbReference type="FunFam" id="1.10.8.10:FF:000001">
    <property type="entry name" value="Elongation factor Ts"/>
    <property type="match status" value="1"/>
</dbReference>
<evidence type="ECO:0000256" key="2">
    <source>
        <dbReference type="ARBA" id="ARBA00016956"/>
    </source>
</evidence>
<feature type="region of interest" description="Involved in Mg(2+) ion dislocation from EF-Tu" evidence="5">
    <location>
        <begin position="81"/>
        <end position="84"/>
    </location>
</feature>
<evidence type="ECO:0000313" key="8">
    <source>
        <dbReference type="Proteomes" id="UP000269883"/>
    </source>
</evidence>
<accession>A0A2Z6AZD4</accession>
<keyword evidence="5" id="KW-0963">Cytoplasm</keyword>
<proteinExistence type="inferred from homology"/>
<keyword evidence="4 5" id="KW-0648">Protein biosynthesis</keyword>
<evidence type="ECO:0000256" key="5">
    <source>
        <dbReference type="HAMAP-Rule" id="MF_00050"/>
    </source>
</evidence>
<comment type="function">
    <text evidence="5">Associates with the EF-Tu.GDP complex and induces the exchange of GDP to GTP. It remains bound to the aminoacyl-tRNA.EF-Tu.GTP complex up to the GTP hydrolysis stage on the ribosome.</text>
</comment>
<dbReference type="SUPFAM" id="SSF54713">
    <property type="entry name" value="Elongation factor Ts (EF-Ts), dimerisation domain"/>
    <property type="match status" value="2"/>
</dbReference>
<dbReference type="SUPFAM" id="SSF46934">
    <property type="entry name" value="UBA-like"/>
    <property type="match status" value="1"/>
</dbReference>
<evidence type="ECO:0000313" key="7">
    <source>
        <dbReference type="EMBL" id="BBD08627.1"/>
    </source>
</evidence>
<dbReference type="Gene3D" id="1.10.286.20">
    <property type="match status" value="1"/>
</dbReference>
<dbReference type="Gene3D" id="1.10.8.10">
    <property type="entry name" value="DNA helicase RuvA subunit, C-terminal domain"/>
    <property type="match status" value="1"/>
</dbReference>
<name>A0A2Z6AZD4_9BACT</name>
<comment type="similarity">
    <text evidence="1 5">Belongs to the EF-Ts family.</text>
</comment>
<evidence type="ECO:0000259" key="6">
    <source>
        <dbReference type="Pfam" id="PF00889"/>
    </source>
</evidence>
<dbReference type="CDD" id="cd14275">
    <property type="entry name" value="UBA_EF-Ts"/>
    <property type="match status" value="1"/>
</dbReference>
<keyword evidence="3 5" id="KW-0251">Elongation factor</keyword>
<dbReference type="InterPro" id="IPR036402">
    <property type="entry name" value="EF-Ts_dimer_sf"/>
</dbReference>
<evidence type="ECO:0000256" key="4">
    <source>
        <dbReference type="ARBA" id="ARBA00022917"/>
    </source>
</evidence>